<dbReference type="AlphaFoldDB" id="A0A0G0MBI3"/>
<name>A0A0G0MBI3_9BACT</name>
<proteinExistence type="predicted"/>
<protein>
    <submittedName>
        <fullName evidence="1">Uncharacterized protein</fullName>
    </submittedName>
</protein>
<dbReference type="EMBL" id="LBWB01000011">
    <property type="protein sequence ID" value="KKR00578.1"/>
    <property type="molecule type" value="Genomic_DNA"/>
</dbReference>
<accession>A0A0G0MBI3</accession>
<gene>
    <name evidence="1" type="ORF">UT24_C0011G0031</name>
</gene>
<reference evidence="1 2" key="1">
    <citation type="journal article" date="2015" name="Nature">
        <title>rRNA introns, odd ribosomes, and small enigmatic genomes across a large radiation of phyla.</title>
        <authorList>
            <person name="Brown C.T."/>
            <person name="Hug L.A."/>
            <person name="Thomas B.C."/>
            <person name="Sharon I."/>
            <person name="Castelle C.J."/>
            <person name="Singh A."/>
            <person name="Wilkins M.J."/>
            <person name="Williams K.H."/>
            <person name="Banfield J.F."/>
        </authorList>
    </citation>
    <scope>NUCLEOTIDE SEQUENCE [LARGE SCALE GENOMIC DNA]</scope>
</reference>
<evidence type="ECO:0000313" key="2">
    <source>
        <dbReference type="Proteomes" id="UP000033881"/>
    </source>
</evidence>
<sequence>MNPNEIYQKTISKFDDPLWNDKLKFIDSLGDTDVILFLPTGESKTASYYSGRISFVHYLRPFQGFLVVGVKSGKFVVFDEVFCQYLETIYYLEKMCSDFSGIRYRMENCWTNWLFDELR</sequence>
<dbReference type="STRING" id="1618574.UT24_C0011G0031"/>
<organism evidence="1 2">
    <name type="scientific">Candidatus Woesebacteria bacterium GW2011_GWB1_39_12</name>
    <dbReference type="NCBI Taxonomy" id="1618574"/>
    <lineage>
        <taxon>Bacteria</taxon>
        <taxon>Candidatus Woeseibacteriota</taxon>
    </lineage>
</organism>
<comment type="caution">
    <text evidence="1">The sequence shown here is derived from an EMBL/GenBank/DDBJ whole genome shotgun (WGS) entry which is preliminary data.</text>
</comment>
<evidence type="ECO:0000313" key="1">
    <source>
        <dbReference type="EMBL" id="KKR00578.1"/>
    </source>
</evidence>
<dbReference type="Proteomes" id="UP000033881">
    <property type="component" value="Unassembled WGS sequence"/>
</dbReference>